<dbReference type="Pfam" id="PF13181">
    <property type="entry name" value="TPR_8"/>
    <property type="match status" value="1"/>
</dbReference>
<dbReference type="Proteomes" id="UP001454036">
    <property type="component" value="Unassembled WGS sequence"/>
</dbReference>
<dbReference type="InterPro" id="IPR019734">
    <property type="entry name" value="TPR_rpt"/>
</dbReference>
<dbReference type="Gene3D" id="1.25.40.10">
    <property type="entry name" value="Tetratricopeptide repeat domain"/>
    <property type="match status" value="2"/>
</dbReference>
<dbReference type="PANTHER" id="PTHR44102:SF12">
    <property type="entry name" value="PROTEIN NPGR2"/>
    <property type="match status" value="1"/>
</dbReference>
<dbReference type="EMBL" id="BAABME010000885">
    <property type="protein sequence ID" value="GAA0146154.1"/>
    <property type="molecule type" value="Genomic_DNA"/>
</dbReference>
<comment type="caution">
    <text evidence="2">The sequence shown here is derived from an EMBL/GenBank/DDBJ whole genome shotgun (WGS) entry which is preliminary data.</text>
</comment>
<feature type="repeat" description="TPR" evidence="1">
    <location>
        <begin position="615"/>
        <end position="648"/>
    </location>
</feature>
<dbReference type="SMART" id="SM00028">
    <property type="entry name" value="TPR"/>
    <property type="match status" value="6"/>
</dbReference>
<dbReference type="AlphaFoldDB" id="A0AAV3P3K3"/>
<gene>
    <name evidence="2" type="ORF">LIER_06176</name>
</gene>
<organism evidence="2 3">
    <name type="scientific">Lithospermum erythrorhizon</name>
    <name type="common">Purple gromwell</name>
    <name type="synonym">Lithospermum officinale var. erythrorhizon</name>
    <dbReference type="NCBI Taxonomy" id="34254"/>
    <lineage>
        <taxon>Eukaryota</taxon>
        <taxon>Viridiplantae</taxon>
        <taxon>Streptophyta</taxon>
        <taxon>Embryophyta</taxon>
        <taxon>Tracheophyta</taxon>
        <taxon>Spermatophyta</taxon>
        <taxon>Magnoliopsida</taxon>
        <taxon>eudicotyledons</taxon>
        <taxon>Gunneridae</taxon>
        <taxon>Pentapetalae</taxon>
        <taxon>asterids</taxon>
        <taxon>lamiids</taxon>
        <taxon>Boraginales</taxon>
        <taxon>Boraginaceae</taxon>
        <taxon>Boraginoideae</taxon>
        <taxon>Lithospermeae</taxon>
        <taxon>Lithospermum</taxon>
    </lineage>
</organism>
<dbReference type="PROSITE" id="PS50005">
    <property type="entry name" value="TPR"/>
    <property type="match status" value="1"/>
</dbReference>
<keyword evidence="1" id="KW-0802">TPR repeat</keyword>
<dbReference type="SUPFAM" id="SSF48452">
    <property type="entry name" value="TPR-like"/>
    <property type="match status" value="2"/>
</dbReference>
<name>A0AAV3P3K3_LITER</name>
<protein>
    <submittedName>
        <fullName evidence="2">Uncharacterized protein</fullName>
    </submittedName>
</protein>
<dbReference type="PANTHER" id="PTHR44102">
    <property type="entry name" value="PROTEIN NPG1"/>
    <property type="match status" value="1"/>
</dbReference>
<evidence type="ECO:0000313" key="2">
    <source>
        <dbReference type="EMBL" id="GAA0146154.1"/>
    </source>
</evidence>
<reference evidence="2 3" key="1">
    <citation type="submission" date="2024-01" db="EMBL/GenBank/DDBJ databases">
        <title>The complete chloroplast genome sequence of Lithospermum erythrorhizon: insights into the phylogenetic relationship among Boraginaceae species and the maternal lineages of purple gromwells.</title>
        <authorList>
            <person name="Okada T."/>
            <person name="Watanabe K."/>
        </authorList>
    </citation>
    <scope>NUCLEOTIDE SEQUENCE [LARGE SCALE GENOMIC DNA]</scope>
</reference>
<keyword evidence="3" id="KW-1185">Reference proteome</keyword>
<sequence>MRNEDRMPKRRRDRLRVKLQKVMNGLRSGEKSRTVKMDASSESLATKDFISSGHTSQAGDIELMVDTGNIEEAESSLRDRGSLNYEEARALLGRYEYQKGNIEAALHVFEGIDIAAITPKMKITLAKRGVPLKRRSRDYVATPMSIHAVALLLEAIYLKSKSLQALGRYKEAAQSCTVILDILESSLPAGLPENFGDDSKLQGTLNKAVELLPELWKLAESPRETTLSYRRALLHRWNLDPQSIARIQKDFGIFLLYSGSDINPPTLISQLESSYVPRNNIEEAILIFMILVKKVSLRKIEWDPSILDHLTFALSISGGLRELARQVEGLFPKAIDRRDMYHMLALCYHAEGDNPSALNSLKKLLHDSEDHLHIPGLLLASKISGESLEDMEDGAFFAYKAIKNFDGKHNCMLGVAHCMLGVSLSAHARSVVMESERVKLQDEALQSLEFAGRITRMADSYTLYHLCLENAEQRKLDDALYYAKCFLKLDARSNLKGFILLARILSAQKQFFEAETILNAALEQTGKWDQGELLRSKAKLQVAQGQIKNALETYSRLLAISQLQRRSVQSGKRLGNRTLELETWHDVAFIHIKLSRWHDVEQCLSRSEAITRVSASRCYITGTLHEHKGHNKEAIQAYEDALAIDPTHVPSLVALAMVLRRTGSQSSVVKSFLMEALRLDRMNASGWYNLGLLYKDEGTKASALEAVDCFQAAAFLEETEPIEPFR</sequence>
<evidence type="ECO:0000256" key="1">
    <source>
        <dbReference type="PROSITE-ProRule" id="PRU00339"/>
    </source>
</evidence>
<evidence type="ECO:0000313" key="3">
    <source>
        <dbReference type="Proteomes" id="UP001454036"/>
    </source>
</evidence>
<proteinExistence type="predicted"/>
<accession>A0AAV3P3K3</accession>
<dbReference type="InterPro" id="IPR011990">
    <property type="entry name" value="TPR-like_helical_dom_sf"/>
</dbReference>
<dbReference type="InterPro" id="IPR043376">
    <property type="entry name" value="NPG1-like"/>
</dbReference>